<evidence type="ECO:0000313" key="6">
    <source>
        <dbReference type="Proteomes" id="UP000011591"/>
    </source>
</evidence>
<comment type="caution">
    <text evidence="5">The sequence shown here is derived from an EMBL/GenBank/DDBJ whole genome shotgun (WGS) entry which is preliminary data.</text>
</comment>
<feature type="region of interest" description="Disordered" evidence="3">
    <location>
        <begin position="1"/>
        <end position="98"/>
    </location>
</feature>
<accession>M0BMJ3</accession>
<dbReference type="OrthoDB" id="133929at2157"/>
<keyword evidence="2" id="KW-0378">Hydrolase</keyword>
<dbReference type="SUPFAM" id="SSF55031">
    <property type="entry name" value="Bacterial exopeptidase dimerisation domain"/>
    <property type="match status" value="1"/>
</dbReference>
<dbReference type="SUPFAM" id="SSF53187">
    <property type="entry name" value="Zn-dependent exopeptidases"/>
    <property type="match status" value="1"/>
</dbReference>
<dbReference type="PATRIC" id="fig|1227491.4.peg.77"/>
<dbReference type="AlphaFoldDB" id="M0BMJ3"/>
<sequence>MPPTESIVTLTRELVSIPSHEDETEAGEFIESWLRRETDADVRRDSVGNVFARAGTDGTEGEGEGKDEDDDEGESETATASGSTTGNAATPDGETGDRNAETLALVGHHDVVAPAESQTDDDGAYVVEERDGRLYGRGAADMKGALAAAMLAFRDNEMRRTSEAGTETGDADPGGGELVFASFVGEEVGGTGARHAIDEGFAPEFAVVGEGSTNYSGSDVTDVAVAHKGRRGSTITAHGSAAHASEVEAGENAIYRATDAIETIRDLAPPTVSVAGETLEGTVVVTEIEGGTAMNVVPDRCEFTIDERTVPGERAPLADIADLPGVEWTIEQDLPPMRCDDAAFADAVQSAADAAQSGAPELVTKPHATDAGWLSEAGSECVIYGPAEPGEAHTDDESVSIAVLERCYETYRRIAAQWPR</sequence>
<dbReference type="InterPro" id="IPR011650">
    <property type="entry name" value="Peptidase_M20_dimer"/>
</dbReference>
<dbReference type="GO" id="GO:0046872">
    <property type="term" value="F:metal ion binding"/>
    <property type="evidence" value="ECO:0007669"/>
    <property type="project" value="UniProtKB-KW"/>
</dbReference>
<feature type="compositionally biased region" description="Low complexity" evidence="3">
    <location>
        <begin position="76"/>
        <end position="90"/>
    </location>
</feature>
<dbReference type="GO" id="GO:0016787">
    <property type="term" value="F:hydrolase activity"/>
    <property type="evidence" value="ECO:0007669"/>
    <property type="project" value="UniProtKB-KW"/>
</dbReference>
<feature type="compositionally biased region" description="Basic and acidic residues" evidence="3">
    <location>
        <begin position="33"/>
        <end position="46"/>
    </location>
</feature>
<dbReference type="InterPro" id="IPR050072">
    <property type="entry name" value="Peptidase_M20A"/>
</dbReference>
<dbReference type="InterPro" id="IPR002933">
    <property type="entry name" value="Peptidase_M20"/>
</dbReference>
<feature type="compositionally biased region" description="Acidic residues" evidence="3">
    <location>
        <begin position="59"/>
        <end position="75"/>
    </location>
</feature>
<dbReference type="InterPro" id="IPR036264">
    <property type="entry name" value="Bact_exopeptidase_dim_dom"/>
</dbReference>
<dbReference type="Gene3D" id="3.40.630.10">
    <property type="entry name" value="Zn peptidases"/>
    <property type="match status" value="2"/>
</dbReference>
<keyword evidence="1" id="KW-0479">Metal-binding</keyword>
<dbReference type="Pfam" id="PF01546">
    <property type="entry name" value="Peptidase_M20"/>
    <property type="match status" value="1"/>
</dbReference>
<proteinExistence type="predicted"/>
<organism evidence="5 6">
    <name type="scientific">Natrialba aegyptia DSM 13077</name>
    <dbReference type="NCBI Taxonomy" id="1227491"/>
    <lineage>
        <taxon>Archaea</taxon>
        <taxon>Methanobacteriati</taxon>
        <taxon>Methanobacteriota</taxon>
        <taxon>Stenosarchaea group</taxon>
        <taxon>Halobacteria</taxon>
        <taxon>Halobacteriales</taxon>
        <taxon>Natrialbaceae</taxon>
        <taxon>Natrialba</taxon>
    </lineage>
</organism>
<dbReference type="Pfam" id="PF07687">
    <property type="entry name" value="M20_dimer"/>
    <property type="match status" value="1"/>
</dbReference>
<dbReference type="RefSeq" id="WP_006663644.1">
    <property type="nucleotide sequence ID" value="NZ_AOIP01000003.1"/>
</dbReference>
<reference evidence="5 6" key="1">
    <citation type="journal article" date="2014" name="PLoS Genet.">
        <title>Phylogenetically driven sequencing of extremely halophilic archaea reveals strategies for static and dynamic osmo-response.</title>
        <authorList>
            <person name="Becker E.A."/>
            <person name="Seitzer P.M."/>
            <person name="Tritt A."/>
            <person name="Larsen D."/>
            <person name="Krusor M."/>
            <person name="Yao A.I."/>
            <person name="Wu D."/>
            <person name="Madern D."/>
            <person name="Eisen J.A."/>
            <person name="Darling A.E."/>
            <person name="Facciotti M.T."/>
        </authorList>
    </citation>
    <scope>NUCLEOTIDE SEQUENCE [LARGE SCALE GENOMIC DNA]</scope>
    <source>
        <strain evidence="5 6">DSM 13077</strain>
    </source>
</reference>
<dbReference type="Gene3D" id="3.30.70.360">
    <property type="match status" value="1"/>
</dbReference>
<evidence type="ECO:0000256" key="3">
    <source>
        <dbReference type="SAM" id="MobiDB-lite"/>
    </source>
</evidence>
<evidence type="ECO:0000256" key="1">
    <source>
        <dbReference type="ARBA" id="ARBA00022723"/>
    </source>
</evidence>
<name>M0BMJ3_9EURY</name>
<dbReference type="Proteomes" id="UP000011591">
    <property type="component" value="Unassembled WGS sequence"/>
</dbReference>
<dbReference type="EMBL" id="AOIP01000003">
    <property type="protein sequence ID" value="ELZ11503.1"/>
    <property type="molecule type" value="Genomic_DNA"/>
</dbReference>
<feature type="domain" description="Peptidase M20 dimerisation" evidence="4">
    <location>
        <begin position="225"/>
        <end position="314"/>
    </location>
</feature>
<keyword evidence="6" id="KW-1185">Reference proteome</keyword>
<evidence type="ECO:0000259" key="4">
    <source>
        <dbReference type="Pfam" id="PF07687"/>
    </source>
</evidence>
<protein>
    <submittedName>
        <fullName evidence="5">Peptidase M20</fullName>
    </submittedName>
</protein>
<evidence type="ECO:0000256" key="2">
    <source>
        <dbReference type="ARBA" id="ARBA00022801"/>
    </source>
</evidence>
<evidence type="ECO:0000313" key="5">
    <source>
        <dbReference type="EMBL" id="ELZ11503.1"/>
    </source>
</evidence>
<dbReference type="PANTHER" id="PTHR43808">
    <property type="entry name" value="ACETYLORNITHINE DEACETYLASE"/>
    <property type="match status" value="1"/>
</dbReference>
<gene>
    <name evidence="5" type="ORF">C480_00372</name>
</gene>